<dbReference type="Pfam" id="PF00004">
    <property type="entry name" value="AAA"/>
    <property type="match status" value="1"/>
</dbReference>
<name>A0ABR1S210_9PEZI</name>
<dbReference type="Gene3D" id="1.10.8.60">
    <property type="match status" value="1"/>
</dbReference>
<comment type="subcellular location">
    <subcellularLocation>
        <location evidence="1">Mitochondrion outer membrane</location>
        <topology evidence="1">Single-pass membrane protein</topology>
    </subcellularLocation>
</comment>
<evidence type="ECO:0000256" key="4">
    <source>
        <dbReference type="ARBA" id="ARBA00022840"/>
    </source>
</evidence>
<evidence type="ECO:0000259" key="6">
    <source>
        <dbReference type="SMART" id="SM00382"/>
    </source>
</evidence>
<dbReference type="InterPro" id="IPR003959">
    <property type="entry name" value="ATPase_AAA_core"/>
</dbReference>
<dbReference type="SUPFAM" id="SSF52540">
    <property type="entry name" value="P-loop containing nucleoside triphosphate hydrolases"/>
    <property type="match status" value="1"/>
</dbReference>
<organism evidence="7 8">
    <name type="scientific">Apiospora rasikravindrae</name>
    <dbReference type="NCBI Taxonomy" id="990691"/>
    <lineage>
        <taxon>Eukaryota</taxon>
        <taxon>Fungi</taxon>
        <taxon>Dikarya</taxon>
        <taxon>Ascomycota</taxon>
        <taxon>Pezizomycotina</taxon>
        <taxon>Sordariomycetes</taxon>
        <taxon>Xylariomycetidae</taxon>
        <taxon>Amphisphaeriales</taxon>
        <taxon>Apiosporaceae</taxon>
        <taxon>Apiospora</taxon>
    </lineage>
</organism>
<evidence type="ECO:0000256" key="5">
    <source>
        <dbReference type="SAM" id="MobiDB-lite"/>
    </source>
</evidence>
<dbReference type="PANTHER" id="PTHR45644">
    <property type="entry name" value="AAA ATPASE, PUTATIVE (AFU_ORTHOLOGUE AFUA_2G12920)-RELATED-RELATED"/>
    <property type="match status" value="1"/>
</dbReference>
<protein>
    <submittedName>
        <fullName evidence="7">ATPase family aaa domain-containing protein 1-a</fullName>
    </submittedName>
</protein>
<reference evidence="7 8" key="1">
    <citation type="submission" date="2023-01" db="EMBL/GenBank/DDBJ databases">
        <title>Analysis of 21 Apiospora genomes using comparative genomics revels a genus with tremendous synthesis potential of carbohydrate active enzymes and secondary metabolites.</title>
        <authorList>
            <person name="Sorensen T."/>
        </authorList>
    </citation>
    <scope>NUCLEOTIDE SEQUENCE [LARGE SCALE GENOMIC DNA]</scope>
    <source>
        <strain evidence="7 8">CBS 33761</strain>
    </source>
</reference>
<accession>A0ABR1S210</accession>
<dbReference type="Gene3D" id="3.40.50.300">
    <property type="entry name" value="P-loop containing nucleotide triphosphate hydrolases"/>
    <property type="match status" value="1"/>
</dbReference>
<evidence type="ECO:0000256" key="1">
    <source>
        <dbReference type="ARBA" id="ARBA00004572"/>
    </source>
</evidence>
<keyword evidence="4" id="KW-0067">ATP-binding</keyword>
<evidence type="ECO:0000313" key="8">
    <source>
        <dbReference type="Proteomes" id="UP001444661"/>
    </source>
</evidence>
<dbReference type="InterPro" id="IPR041569">
    <property type="entry name" value="AAA_lid_3"/>
</dbReference>
<keyword evidence="8" id="KW-1185">Reference proteome</keyword>
<keyword evidence="2" id="KW-0547">Nucleotide-binding</keyword>
<evidence type="ECO:0000313" key="7">
    <source>
        <dbReference type="EMBL" id="KAK8023752.1"/>
    </source>
</evidence>
<evidence type="ECO:0000256" key="2">
    <source>
        <dbReference type="ARBA" id="ARBA00022741"/>
    </source>
</evidence>
<feature type="domain" description="AAA+ ATPase" evidence="6">
    <location>
        <begin position="21"/>
        <end position="157"/>
    </location>
</feature>
<dbReference type="SMART" id="SM00382">
    <property type="entry name" value="AAA"/>
    <property type="match status" value="1"/>
</dbReference>
<keyword evidence="3" id="KW-1000">Mitochondrion outer membrane</keyword>
<dbReference type="InterPro" id="IPR027417">
    <property type="entry name" value="P-loop_NTPase"/>
</dbReference>
<dbReference type="Pfam" id="PF17862">
    <property type="entry name" value="AAA_lid_3"/>
    <property type="match status" value="1"/>
</dbReference>
<sequence length="313" mass="35072">MRMVSQSIEKPEAYGILKRAQTGGALLYGPPGTGKTHLARVLAKESNASMIQISAASIESKYVGETEKLVKALFHLGRMVSPSIIFIDEADALFRMRAAGDQNWETSRVNQLLNESDGLLKNEKARPFLILATNYPNNLDHAVLRRIPGRVYLGPPSSKAREAMFRIYLRDEDLDRNVRLSDLASMTEKYSGSDLRAVCIHAATTSQSELESMGEEISNRTRVLKMCHFKEALKANTPTITRHAMKEIERFADQFDRQSVDRIRSYFNIQPPIPTNRYESPVISKSTLDPQGDKNSLATTEAPMSSKRPILLT</sequence>
<proteinExistence type="predicted"/>
<feature type="region of interest" description="Disordered" evidence="5">
    <location>
        <begin position="277"/>
        <end position="313"/>
    </location>
</feature>
<comment type="caution">
    <text evidence="7">The sequence shown here is derived from an EMBL/GenBank/DDBJ whole genome shotgun (WGS) entry which is preliminary data.</text>
</comment>
<dbReference type="PANTHER" id="PTHR45644:SF56">
    <property type="entry name" value="AAA ATPASE, PUTATIVE (AFU_ORTHOLOGUE AFUA_2G12920)-RELATED"/>
    <property type="match status" value="1"/>
</dbReference>
<dbReference type="InterPro" id="IPR003593">
    <property type="entry name" value="AAA+_ATPase"/>
</dbReference>
<dbReference type="EMBL" id="JAQQWK010000011">
    <property type="protein sequence ID" value="KAK8023752.1"/>
    <property type="molecule type" value="Genomic_DNA"/>
</dbReference>
<feature type="compositionally biased region" description="Polar residues" evidence="5">
    <location>
        <begin position="283"/>
        <end position="303"/>
    </location>
</feature>
<evidence type="ECO:0000256" key="3">
    <source>
        <dbReference type="ARBA" id="ARBA00022787"/>
    </source>
</evidence>
<keyword evidence="3" id="KW-0472">Membrane</keyword>
<dbReference type="Proteomes" id="UP001444661">
    <property type="component" value="Unassembled WGS sequence"/>
</dbReference>
<dbReference type="InterPro" id="IPR051701">
    <property type="entry name" value="Mito_OM_Translocase_MSP1"/>
</dbReference>
<gene>
    <name evidence="7" type="ORF">PG993_011818</name>
</gene>
<keyword evidence="3" id="KW-0496">Mitochondrion</keyword>